<dbReference type="PANTHER" id="PTHR10267">
    <property type="entry name" value="DNA POLYMERASE SUBUNIT GAMMA-1"/>
    <property type="match status" value="1"/>
</dbReference>
<comment type="cofactor">
    <cofactor evidence="1">
        <name>Mg(2+)</name>
        <dbReference type="ChEBI" id="CHEBI:18420"/>
    </cofactor>
</comment>
<evidence type="ECO:0000256" key="11">
    <source>
        <dbReference type="ARBA" id="ARBA00023128"/>
    </source>
</evidence>
<proteinExistence type="inferred from homology"/>
<evidence type="ECO:0000256" key="4">
    <source>
        <dbReference type="ARBA" id="ARBA00012417"/>
    </source>
</evidence>
<evidence type="ECO:0000256" key="3">
    <source>
        <dbReference type="ARBA" id="ARBA00007705"/>
    </source>
</evidence>
<keyword evidence="11" id="KW-0496">Mitochondrion</keyword>
<evidence type="ECO:0000259" key="17">
    <source>
        <dbReference type="SMART" id="SM00482"/>
    </source>
</evidence>
<keyword evidence="7" id="KW-0235">DNA replication</keyword>
<dbReference type="GO" id="GO:0005760">
    <property type="term" value="C:gamma DNA polymerase complex"/>
    <property type="evidence" value="ECO:0007669"/>
    <property type="project" value="InterPro"/>
</dbReference>
<evidence type="ECO:0000256" key="1">
    <source>
        <dbReference type="ARBA" id="ARBA00001946"/>
    </source>
</evidence>
<evidence type="ECO:0000256" key="10">
    <source>
        <dbReference type="ARBA" id="ARBA00023125"/>
    </source>
</evidence>
<keyword evidence="5" id="KW-0808">Transferase</keyword>
<dbReference type="Pfam" id="PF18136">
    <property type="entry name" value="DNApol_Exo"/>
    <property type="match status" value="1"/>
</dbReference>
<dbReference type="EC" id="2.7.7.7" evidence="4"/>
<dbReference type="GO" id="GO:0006264">
    <property type="term" value="P:mitochondrial DNA replication"/>
    <property type="evidence" value="ECO:0007669"/>
    <property type="project" value="TreeGrafter"/>
</dbReference>
<dbReference type="SMART" id="SM00482">
    <property type="entry name" value="POLAc"/>
    <property type="match status" value="1"/>
</dbReference>
<dbReference type="PRINTS" id="PR00867">
    <property type="entry name" value="DNAPOLG"/>
</dbReference>
<organism evidence="18 19">
    <name type="scientific">Sungouiella intermedia</name>
    <dbReference type="NCBI Taxonomy" id="45354"/>
    <lineage>
        <taxon>Eukaryota</taxon>
        <taxon>Fungi</taxon>
        <taxon>Dikarya</taxon>
        <taxon>Ascomycota</taxon>
        <taxon>Saccharomycotina</taxon>
        <taxon>Pichiomycetes</taxon>
        <taxon>Metschnikowiaceae</taxon>
        <taxon>Sungouiella</taxon>
    </lineage>
</organism>
<keyword evidence="9" id="KW-0239">DNA-directed DNA polymerase</keyword>
<evidence type="ECO:0000256" key="2">
    <source>
        <dbReference type="ARBA" id="ARBA00004173"/>
    </source>
</evidence>
<dbReference type="InterPro" id="IPR001098">
    <property type="entry name" value="DNA-dir_DNA_pol_A_palm_dom"/>
</dbReference>
<dbReference type="GO" id="GO:0003677">
    <property type="term" value="F:DNA binding"/>
    <property type="evidence" value="ECO:0007669"/>
    <property type="project" value="UniProtKB-KW"/>
</dbReference>
<comment type="catalytic activity">
    <reaction evidence="13">
        <text>DNA(n) + a 2'-deoxyribonucleoside 5'-triphosphate = DNA(n+1) + diphosphate</text>
        <dbReference type="Rhea" id="RHEA:22508"/>
        <dbReference type="Rhea" id="RHEA-COMP:17339"/>
        <dbReference type="Rhea" id="RHEA-COMP:17340"/>
        <dbReference type="ChEBI" id="CHEBI:33019"/>
        <dbReference type="ChEBI" id="CHEBI:61560"/>
        <dbReference type="ChEBI" id="CHEBI:173112"/>
        <dbReference type="EC" id="2.7.7.7"/>
    </reaction>
</comment>
<keyword evidence="10" id="KW-0238">DNA-binding</keyword>
<feature type="compositionally biased region" description="Polar residues" evidence="16">
    <location>
        <begin position="1188"/>
        <end position="1199"/>
    </location>
</feature>
<dbReference type="Gene3D" id="1.10.150.20">
    <property type="entry name" value="5' to 3' exonuclease, C-terminal subdomain"/>
    <property type="match status" value="1"/>
</dbReference>
<keyword evidence="6" id="KW-0548">Nucleotidyltransferase</keyword>
<dbReference type="GO" id="GO:0008408">
    <property type="term" value="F:3'-5' exonuclease activity"/>
    <property type="evidence" value="ECO:0007669"/>
    <property type="project" value="TreeGrafter"/>
</dbReference>
<dbReference type="InterPro" id="IPR041336">
    <property type="entry name" value="DNApol_Exo"/>
</dbReference>
<dbReference type="GO" id="GO:0003887">
    <property type="term" value="F:DNA-directed DNA polymerase activity"/>
    <property type="evidence" value="ECO:0007669"/>
    <property type="project" value="UniProtKB-KW"/>
</dbReference>
<evidence type="ECO:0000256" key="13">
    <source>
        <dbReference type="ARBA" id="ARBA00049244"/>
    </source>
</evidence>
<dbReference type="Pfam" id="PF00476">
    <property type="entry name" value="DNA_pol_A"/>
    <property type="match status" value="1"/>
</dbReference>
<comment type="similarity">
    <text evidence="3">Belongs to the DNA polymerase type-A family.</text>
</comment>
<feature type="region of interest" description="Disordered" evidence="16">
    <location>
        <begin position="1175"/>
        <end position="1199"/>
    </location>
</feature>
<dbReference type="PROSITE" id="PS00447">
    <property type="entry name" value="DNA_POLYMERASE_A"/>
    <property type="match status" value="1"/>
</dbReference>
<sequence length="1348" mass="153688">MPRQSISLRHFTRHLSRSLLRLQLPRINQVGIQYLSNDLQKKVFPNTSPSDYLQSQHPHLLSLVESHLKNAGLLNKKTQINDPIVIPNLPELVGKNTLDEHFTRIGYRYSQPYLSMAEDFLLQSRDSLPKPDNWLFASGWTRYAPDCDPEKVDFPLEDELVFDVEVMYKRSNYAVMCTAMSSKAWYGWVSPLLTEYANDPSYSDWNHFIPMNTHASPKLLVGFNVSYDRARILEEYSVKQSKAFFLDAMSFHIALSGFCSQQRPTWNKFRKHKQAVENAELESESMDFDLDPEDPLSGLSASDVAQELMDDPWLNKGSLNSLANVAEFHCGIKMKKDLRDTFSSTNISDVTENFQELMNYCADDVIATYKVSQKLFPEFRKRIPHPVSFAALRLLGTLFLPTSTSWDSYVNSAESVYQENRQLVDKILQERVNELVQYIHENDDLFKPDTELDPWLKQLNWNIKPERLRKDGTPYARQAYLTGYPEWYRDLFKTTTEKDGEKLREMNITVRTRITPLLLRLKWEGYPLIWTESAGWCFKVPYEGEVVDIMLKKNYTKAELSEEDFEMMMPELRDNGIPHELFKVPHPEGNKKRCTLIMSKSYIKYFDNGVLTSEYDYAKEILNLNATASYWMGNRARIMDQFVVYCDPKGEKNKFFDTKKDCKSHKEMGIIIPKLCVMGTVTRRATENTWLTASNSKANRIGSELKAMITAPKGYAFVGADVDSEELWIASLIGDSMFQIHGGTALGWMTLEGDKHEKTDLHSKTAEIMGILRNDAKVFNYGRIYGAGVKFATRLLKQCNASLSDAEAEEKAQKLYELTKGQVSHSKLFLRRIYHGGTESVMFNALESIAYQENPKTPTLGASITDALTQRNLNKNNYLTSRINWTIQSSGVDYLHLLIVSMEYLIEKFKLDARLMITVHDELRYFVRDDQKLLCALLLQISNLWTRAMFCEQLGIRELPQSCAFFSEVDIDFVLRKEVGMECITPSHPTPIAPGESYDINSLLEAIDPSILETNRSNLQHLKNHKFVAREPVIKSLNAGTSSGFTIAKLALENSTSKDEWKANVSKIYKVQRGDEGLEMIQKSSRAKVLNKTLTKQPKPLKSTETSPSKGSTKSLVKVFKSAKNTTKVLTETSASTYKKPPEKTSKLTRMISEEYDLYKEDGDEMLRREVEKSIGPKLQGGQHSKKPSQANVGLLNSNAPKGQSVIVGARGPKMTKFSNLFGYTPSKSKLSVNPSPAGTAKYNFHSKAASTPNLESTSQEGKIKQGSSKLSLKEFNHGFPLVQNYGFANAQLASHRKVKRTGSLRQKFQTKHIHTFIGADDNFERRSQVDVTLDTLGVHRRRRRRED</sequence>
<evidence type="ECO:0000256" key="8">
    <source>
        <dbReference type="ARBA" id="ARBA00022842"/>
    </source>
</evidence>
<feature type="domain" description="DNA-directed DNA polymerase family A palm" evidence="17">
    <location>
        <begin position="702"/>
        <end position="931"/>
    </location>
</feature>
<evidence type="ECO:0000256" key="7">
    <source>
        <dbReference type="ARBA" id="ARBA00022705"/>
    </source>
</evidence>
<evidence type="ECO:0000256" key="15">
    <source>
        <dbReference type="ARBA" id="ARBA00069489"/>
    </source>
</evidence>
<protein>
    <recommendedName>
        <fullName evidence="15">DNA polymerase gamma</fullName>
        <ecNumber evidence="4">2.7.7.7</ecNumber>
    </recommendedName>
    <alternativeName>
        <fullName evidence="12">Mitochondrial DNA polymerase catalytic subunit</fullName>
    </alternativeName>
</protein>
<dbReference type="InterPro" id="IPR002297">
    <property type="entry name" value="DNA-dir_DNA_pol_A_mt"/>
</dbReference>
<evidence type="ECO:0000256" key="14">
    <source>
        <dbReference type="ARBA" id="ARBA00057053"/>
    </source>
</evidence>
<evidence type="ECO:0000313" key="18">
    <source>
        <dbReference type="EMBL" id="SGZ49455.1"/>
    </source>
</evidence>
<keyword evidence="8" id="KW-0460">Magnesium</keyword>
<name>A0A1L0BCU5_9ASCO</name>
<evidence type="ECO:0000256" key="6">
    <source>
        <dbReference type="ARBA" id="ARBA00022695"/>
    </source>
</evidence>
<evidence type="ECO:0000256" key="9">
    <source>
        <dbReference type="ARBA" id="ARBA00022932"/>
    </source>
</evidence>
<comment type="subcellular location">
    <subcellularLocation>
        <location evidence="2">Mitochondrion</location>
    </subcellularLocation>
</comment>
<evidence type="ECO:0000256" key="5">
    <source>
        <dbReference type="ARBA" id="ARBA00022679"/>
    </source>
</evidence>
<reference evidence="18 19" key="1">
    <citation type="submission" date="2016-10" db="EMBL/GenBank/DDBJ databases">
        <authorList>
            <person name="de Groot N.N."/>
        </authorList>
    </citation>
    <scope>NUCLEOTIDE SEQUENCE [LARGE SCALE GENOMIC DNA]</scope>
    <source>
        <strain evidence="18 19">PYCC 4715</strain>
    </source>
</reference>
<dbReference type="InterPro" id="IPR019760">
    <property type="entry name" value="DNA-dir_DNA_pol_A_CS"/>
</dbReference>
<dbReference type="PANTHER" id="PTHR10267:SF0">
    <property type="entry name" value="DNA POLYMERASE SUBUNIT GAMMA-1"/>
    <property type="match status" value="1"/>
</dbReference>
<evidence type="ECO:0000313" key="19">
    <source>
        <dbReference type="Proteomes" id="UP000182259"/>
    </source>
</evidence>
<accession>A0A1L0BCU5</accession>
<dbReference type="InterPro" id="IPR043502">
    <property type="entry name" value="DNA/RNA_pol_sf"/>
</dbReference>
<evidence type="ECO:0000256" key="16">
    <source>
        <dbReference type="SAM" id="MobiDB-lite"/>
    </source>
</evidence>
<dbReference type="SUPFAM" id="SSF53098">
    <property type="entry name" value="Ribonuclease H-like"/>
    <property type="match status" value="1"/>
</dbReference>
<dbReference type="EMBL" id="LT635764">
    <property type="protein sequence ID" value="SGZ49455.1"/>
    <property type="molecule type" value="Genomic_DNA"/>
</dbReference>
<comment type="function">
    <text evidence="14">Involved in the replication of mitochondrial DNA.</text>
</comment>
<gene>
    <name evidence="18" type="ORF">SAMEA4029009_CIC11G00000000407</name>
</gene>
<dbReference type="SUPFAM" id="SSF56672">
    <property type="entry name" value="DNA/RNA polymerases"/>
    <property type="match status" value="1"/>
</dbReference>
<dbReference type="Proteomes" id="UP000182259">
    <property type="component" value="Chromosome I"/>
</dbReference>
<dbReference type="FunFam" id="1.10.150.20:FF:000035">
    <property type="entry name" value="DNA polymerase gamma, mitochondrial"/>
    <property type="match status" value="1"/>
</dbReference>
<evidence type="ECO:0000256" key="12">
    <source>
        <dbReference type="ARBA" id="ARBA00031966"/>
    </source>
</evidence>
<dbReference type="Gene3D" id="3.30.70.370">
    <property type="match status" value="1"/>
</dbReference>
<dbReference type="Gene3D" id="3.30.420.390">
    <property type="match status" value="2"/>
</dbReference>
<dbReference type="InterPro" id="IPR012337">
    <property type="entry name" value="RNaseH-like_sf"/>
</dbReference>